<organism evidence="11 12">
    <name type="scientific">Podila minutissima</name>
    <dbReference type="NCBI Taxonomy" id="64525"/>
    <lineage>
        <taxon>Eukaryota</taxon>
        <taxon>Fungi</taxon>
        <taxon>Fungi incertae sedis</taxon>
        <taxon>Mucoromycota</taxon>
        <taxon>Mortierellomycotina</taxon>
        <taxon>Mortierellomycetes</taxon>
        <taxon>Mortierellales</taxon>
        <taxon>Mortierellaceae</taxon>
        <taxon>Podila</taxon>
    </lineage>
</organism>
<evidence type="ECO:0000256" key="7">
    <source>
        <dbReference type="SAM" id="MobiDB-lite"/>
    </source>
</evidence>
<feature type="transmembrane region" description="Helical" evidence="8">
    <location>
        <begin position="164"/>
        <end position="187"/>
    </location>
</feature>
<feature type="chain" id="PRO_5040205452" description="WSC domain-containing protein" evidence="9">
    <location>
        <begin position="23"/>
        <end position="371"/>
    </location>
</feature>
<evidence type="ECO:0000313" key="12">
    <source>
        <dbReference type="Proteomes" id="UP000696485"/>
    </source>
</evidence>
<feature type="signal peptide" evidence="9">
    <location>
        <begin position="1"/>
        <end position="22"/>
    </location>
</feature>
<dbReference type="InterPro" id="IPR002889">
    <property type="entry name" value="WSC_carb-bd"/>
</dbReference>
<keyword evidence="6" id="KW-0325">Glycoprotein</keyword>
<feature type="domain" description="WSC" evidence="10">
    <location>
        <begin position="22"/>
        <end position="116"/>
    </location>
</feature>
<dbReference type="Pfam" id="PF01822">
    <property type="entry name" value="WSC"/>
    <property type="match status" value="1"/>
</dbReference>
<feature type="region of interest" description="Disordered" evidence="7">
    <location>
        <begin position="124"/>
        <end position="162"/>
    </location>
</feature>
<name>A0A9P5SHA3_9FUNG</name>
<evidence type="ECO:0000256" key="9">
    <source>
        <dbReference type="SAM" id="SignalP"/>
    </source>
</evidence>
<proteinExistence type="predicted"/>
<feature type="compositionally biased region" description="Polar residues" evidence="7">
    <location>
        <begin position="142"/>
        <end position="162"/>
    </location>
</feature>
<dbReference type="Proteomes" id="UP000696485">
    <property type="component" value="Unassembled WGS sequence"/>
</dbReference>
<reference evidence="11" key="1">
    <citation type="journal article" date="2020" name="Fungal Divers.">
        <title>Resolving the Mortierellaceae phylogeny through synthesis of multi-gene phylogenetics and phylogenomics.</title>
        <authorList>
            <person name="Vandepol N."/>
            <person name="Liber J."/>
            <person name="Desiro A."/>
            <person name="Na H."/>
            <person name="Kennedy M."/>
            <person name="Barry K."/>
            <person name="Grigoriev I.V."/>
            <person name="Miller A.N."/>
            <person name="O'Donnell K."/>
            <person name="Stajich J.E."/>
            <person name="Bonito G."/>
        </authorList>
    </citation>
    <scope>NUCLEOTIDE SEQUENCE</scope>
    <source>
        <strain evidence="11">NVP1</strain>
    </source>
</reference>
<keyword evidence="12" id="KW-1185">Reference proteome</keyword>
<evidence type="ECO:0000256" key="5">
    <source>
        <dbReference type="ARBA" id="ARBA00023136"/>
    </source>
</evidence>
<evidence type="ECO:0000256" key="6">
    <source>
        <dbReference type="ARBA" id="ARBA00023180"/>
    </source>
</evidence>
<dbReference type="PANTHER" id="PTHR24269:SF16">
    <property type="entry name" value="PROTEIN SLG1"/>
    <property type="match status" value="1"/>
</dbReference>
<feature type="compositionally biased region" description="Polar residues" evidence="7">
    <location>
        <begin position="344"/>
        <end position="357"/>
    </location>
</feature>
<comment type="subcellular location">
    <subcellularLocation>
        <location evidence="1">Membrane</location>
        <topology evidence="1">Single-pass membrane protein</topology>
    </subcellularLocation>
</comment>
<keyword evidence="2 8" id="KW-0812">Transmembrane</keyword>
<dbReference type="InterPro" id="IPR051836">
    <property type="entry name" value="Kremen_rcpt"/>
</dbReference>
<feature type="compositionally biased region" description="Low complexity" evidence="7">
    <location>
        <begin position="124"/>
        <end position="137"/>
    </location>
</feature>
<evidence type="ECO:0000313" key="11">
    <source>
        <dbReference type="EMBL" id="KAF9327627.1"/>
    </source>
</evidence>
<evidence type="ECO:0000256" key="2">
    <source>
        <dbReference type="ARBA" id="ARBA00022692"/>
    </source>
</evidence>
<dbReference type="PROSITE" id="PS51212">
    <property type="entry name" value="WSC"/>
    <property type="match status" value="1"/>
</dbReference>
<dbReference type="SMART" id="SM00321">
    <property type="entry name" value="WSC"/>
    <property type="match status" value="1"/>
</dbReference>
<keyword evidence="4 8" id="KW-1133">Transmembrane helix</keyword>
<dbReference type="EMBL" id="JAAAUY010000645">
    <property type="protein sequence ID" value="KAF9327627.1"/>
    <property type="molecule type" value="Genomic_DNA"/>
</dbReference>
<evidence type="ECO:0000256" key="1">
    <source>
        <dbReference type="ARBA" id="ARBA00004167"/>
    </source>
</evidence>
<dbReference type="AlphaFoldDB" id="A0A9P5SHA3"/>
<evidence type="ECO:0000256" key="4">
    <source>
        <dbReference type="ARBA" id="ARBA00022989"/>
    </source>
</evidence>
<evidence type="ECO:0000256" key="8">
    <source>
        <dbReference type="SAM" id="Phobius"/>
    </source>
</evidence>
<keyword evidence="3 9" id="KW-0732">Signal</keyword>
<evidence type="ECO:0000259" key="10">
    <source>
        <dbReference type="PROSITE" id="PS51212"/>
    </source>
</evidence>
<keyword evidence="5 8" id="KW-0472">Membrane</keyword>
<evidence type="ECO:0000256" key="3">
    <source>
        <dbReference type="ARBA" id="ARBA00022729"/>
    </source>
</evidence>
<gene>
    <name evidence="11" type="ORF">BG006_009096</name>
</gene>
<feature type="region of interest" description="Disordered" evidence="7">
    <location>
        <begin position="294"/>
        <end position="371"/>
    </location>
</feature>
<dbReference type="PROSITE" id="PS51257">
    <property type="entry name" value="PROKAR_LIPOPROTEIN"/>
    <property type="match status" value="1"/>
</dbReference>
<accession>A0A9P5SHA3</accession>
<comment type="caution">
    <text evidence="11">The sequence shown here is derived from an EMBL/GenBank/DDBJ whole genome shotgun (WGS) entry which is preliminary data.</text>
</comment>
<dbReference type="PANTHER" id="PTHR24269">
    <property type="entry name" value="KREMEN PROTEIN"/>
    <property type="match status" value="1"/>
</dbReference>
<sequence>MRQLLFRSATSVALATWATVHAQIAVGCFQNQIDSSVGANTKSYQDIFMSQGACTNFCKGQGTAYAITMDGSTCHCANQLPLDSNRVEDAKCDKPCMGYPFEMCGGSSSKSLASVLLIGGSTGSPAAPSSSSSPSTSDSKDNTPTGSKNLSANSPGSTDSGTSAGAVVASTMAILGFAALFIFAVVFSKRRRQRLAQAAWTENMLLPSSLVHSSNDDELEGHDYTRSSPIYHSKKMSQHSMPSPPANMHFPPPVLHPRQSGPLHMHHPSYPPPMGPHYNNIRAPYQPFPMPPLLSQHQASYSHDPNYKEPVDSSFNRGPQAITDAHPNEFEEEEDRFHRRLSSRRQAPSVRTMSIRPSRSVRGSVDTSNSH</sequence>
<protein>
    <recommendedName>
        <fullName evidence="10">WSC domain-containing protein</fullName>
    </recommendedName>
</protein>
<dbReference type="GO" id="GO:0005886">
    <property type="term" value="C:plasma membrane"/>
    <property type="evidence" value="ECO:0007669"/>
    <property type="project" value="TreeGrafter"/>
</dbReference>